<evidence type="ECO:0000256" key="3">
    <source>
        <dbReference type="ARBA" id="ARBA00022723"/>
    </source>
</evidence>
<evidence type="ECO:0000313" key="9">
    <source>
        <dbReference type="Proteomes" id="UP000694864"/>
    </source>
</evidence>
<accession>A0ABM0XXJ4</accession>
<dbReference type="GeneID" id="104769827"/>
<keyword evidence="5" id="KW-0862">Zinc</keyword>
<feature type="compositionally biased region" description="Acidic residues" evidence="7">
    <location>
        <begin position="189"/>
        <end position="204"/>
    </location>
</feature>
<name>A0ABM0XXJ4_CAMSA</name>
<evidence type="ECO:0000256" key="1">
    <source>
        <dbReference type="ARBA" id="ARBA00000900"/>
    </source>
</evidence>
<evidence type="ECO:0000259" key="8">
    <source>
        <dbReference type="PROSITE" id="PS50089"/>
    </source>
</evidence>
<dbReference type="Gene3D" id="3.30.40.10">
    <property type="entry name" value="Zinc/RING finger domain, C3HC4 (zinc finger)"/>
    <property type="match status" value="1"/>
</dbReference>
<evidence type="ECO:0000256" key="4">
    <source>
        <dbReference type="ARBA" id="ARBA00022771"/>
    </source>
</evidence>
<evidence type="ECO:0000313" key="10">
    <source>
        <dbReference type="RefSeq" id="XP_010492431.1"/>
    </source>
</evidence>
<evidence type="ECO:0000256" key="6">
    <source>
        <dbReference type="PROSITE-ProRule" id="PRU00175"/>
    </source>
</evidence>
<protein>
    <recommendedName>
        <fullName evidence="2">RING-type E3 ubiquitin transferase</fullName>
        <ecNumber evidence="2">2.3.2.27</ecNumber>
    </recommendedName>
</protein>
<keyword evidence="4 6" id="KW-0863">Zinc-finger</keyword>
<sequence length="346" mass="38318">MSTAKLFGCAITVEADEERRGGGGGGGGGGDGGSSIAVEVPRSQIQTDCNPYYHFLDSNSDSGSASMDDAEPEFIDFFHRESYEVDTVRDFCICSNQSVINSTSSGGFGFNIWEEDIELGLGIGSRSGSGDDSLVHREIDLGRVEVVAPVESDEPMVVDEEFEWENLHNAIEWVQEPVQQQVTPPRADDDADVDDDDDNDDDDDAWQMWNANVFFQDMMDMDHLAVTFEDDDAAILVQMFDNQDDVIMGSPAASKRVVDDLPAVVITSEQLSNGNTIVCAICKDDIVVDEKAKRLPCKHYYHGECIVPWLGIRNTCPVCRYELPTDDPEYERNRKMQRRGSNGLAR</sequence>
<gene>
    <name evidence="10" type="primary">LOC104769827</name>
</gene>
<evidence type="ECO:0000256" key="2">
    <source>
        <dbReference type="ARBA" id="ARBA00012483"/>
    </source>
</evidence>
<dbReference type="PANTHER" id="PTHR15710">
    <property type="entry name" value="E3 UBIQUITIN-PROTEIN LIGASE PRAJA"/>
    <property type="match status" value="1"/>
</dbReference>
<feature type="region of interest" description="Disordered" evidence="7">
    <location>
        <begin position="176"/>
        <end position="204"/>
    </location>
</feature>
<feature type="region of interest" description="Disordered" evidence="7">
    <location>
        <begin position="17"/>
        <end position="36"/>
    </location>
</feature>
<organism evidence="9 10">
    <name type="scientific">Camelina sativa</name>
    <name type="common">False flax</name>
    <name type="synonym">Myagrum sativum</name>
    <dbReference type="NCBI Taxonomy" id="90675"/>
    <lineage>
        <taxon>Eukaryota</taxon>
        <taxon>Viridiplantae</taxon>
        <taxon>Streptophyta</taxon>
        <taxon>Embryophyta</taxon>
        <taxon>Tracheophyta</taxon>
        <taxon>Spermatophyta</taxon>
        <taxon>Magnoliopsida</taxon>
        <taxon>eudicotyledons</taxon>
        <taxon>Gunneridae</taxon>
        <taxon>Pentapetalae</taxon>
        <taxon>rosids</taxon>
        <taxon>malvids</taxon>
        <taxon>Brassicales</taxon>
        <taxon>Brassicaceae</taxon>
        <taxon>Camelineae</taxon>
        <taxon>Camelina</taxon>
    </lineage>
</organism>
<keyword evidence="3" id="KW-0479">Metal-binding</keyword>
<proteinExistence type="predicted"/>
<dbReference type="EC" id="2.3.2.27" evidence="2"/>
<dbReference type="SMART" id="SM00184">
    <property type="entry name" value="RING"/>
    <property type="match status" value="1"/>
</dbReference>
<reference evidence="9" key="1">
    <citation type="journal article" date="2014" name="Nat. Commun.">
        <title>The emerging biofuel crop Camelina sativa retains a highly undifferentiated hexaploid genome structure.</title>
        <authorList>
            <person name="Kagale S."/>
            <person name="Koh C."/>
            <person name="Nixon J."/>
            <person name="Bollina V."/>
            <person name="Clarke W.E."/>
            <person name="Tuteja R."/>
            <person name="Spillane C."/>
            <person name="Robinson S.J."/>
            <person name="Links M.G."/>
            <person name="Clarke C."/>
            <person name="Higgins E.E."/>
            <person name="Huebert T."/>
            <person name="Sharpe A.G."/>
            <person name="Parkin I.A."/>
        </authorList>
    </citation>
    <scope>NUCLEOTIDE SEQUENCE [LARGE SCALE GENOMIC DNA]</scope>
    <source>
        <strain evidence="9">cv. DH55</strain>
    </source>
</reference>
<reference evidence="10" key="2">
    <citation type="submission" date="2025-08" db="UniProtKB">
        <authorList>
            <consortium name="RefSeq"/>
        </authorList>
    </citation>
    <scope>IDENTIFICATION</scope>
    <source>
        <tissue evidence="10">Leaf</tissue>
    </source>
</reference>
<dbReference type="InterPro" id="IPR013083">
    <property type="entry name" value="Znf_RING/FYVE/PHD"/>
</dbReference>
<dbReference type="PROSITE" id="PS50089">
    <property type="entry name" value="ZF_RING_2"/>
    <property type="match status" value="1"/>
</dbReference>
<feature type="compositionally biased region" description="Gly residues" evidence="7">
    <location>
        <begin position="22"/>
        <end position="33"/>
    </location>
</feature>
<evidence type="ECO:0000256" key="7">
    <source>
        <dbReference type="SAM" id="MobiDB-lite"/>
    </source>
</evidence>
<dbReference type="Proteomes" id="UP000694864">
    <property type="component" value="Chromosome 20"/>
</dbReference>
<dbReference type="PANTHER" id="PTHR15710:SF108">
    <property type="entry name" value="OS03G0286100 PROTEIN"/>
    <property type="match status" value="1"/>
</dbReference>
<comment type="catalytic activity">
    <reaction evidence="1">
        <text>S-ubiquitinyl-[E2 ubiquitin-conjugating enzyme]-L-cysteine + [acceptor protein]-L-lysine = [E2 ubiquitin-conjugating enzyme]-L-cysteine + N(6)-ubiquitinyl-[acceptor protein]-L-lysine.</text>
        <dbReference type="EC" id="2.3.2.27"/>
    </reaction>
</comment>
<evidence type="ECO:0000256" key="5">
    <source>
        <dbReference type="ARBA" id="ARBA00022833"/>
    </source>
</evidence>
<dbReference type="RefSeq" id="XP_010492431.1">
    <property type="nucleotide sequence ID" value="XM_010494129.1"/>
</dbReference>
<dbReference type="InterPro" id="IPR001841">
    <property type="entry name" value="Znf_RING"/>
</dbReference>
<feature type="domain" description="RING-type" evidence="8">
    <location>
        <begin position="279"/>
        <end position="320"/>
    </location>
</feature>
<keyword evidence="9" id="KW-1185">Reference proteome</keyword>
<feature type="compositionally biased region" description="Low complexity" evidence="7">
    <location>
        <begin position="176"/>
        <end position="185"/>
    </location>
</feature>
<dbReference type="SUPFAM" id="SSF57850">
    <property type="entry name" value="RING/U-box"/>
    <property type="match status" value="1"/>
</dbReference>
<dbReference type="Pfam" id="PF13639">
    <property type="entry name" value="zf-RING_2"/>
    <property type="match status" value="1"/>
</dbReference>